<evidence type="ECO:0000256" key="1">
    <source>
        <dbReference type="ARBA" id="ARBA00022729"/>
    </source>
</evidence>
<keyword evidence="4" id="KW-1185">Reference proteome</keyword>
<dbReference type="Gene3D" id="3.40.50.1980">
    <property type="entry name" value="Nitrogenase molybdenum iron protein domain"/>
    <property type="match status" value="2"/>
</dbReference>
<keyword evidence="1" id="KW-0732">Signal</keyword>
<dbReference type="Proteomes" id="UP000467305">
    <property type="component" value="Unassembled WGS sequence"/>
</dbReference>
<dbReference type="PANTHER" id="PTHR30535">
    <property type="entry name" value="VITAMIN B12-BINDING PROTEIN"/>
    <property type="match status" value="1"/>
</dbReference>
<evidence type="ECO:0000259" key="2">
    <source>
        <dbReference type="PROSITE" id="PS50983"/>
    </source>
</evidence>
<feature type="domain" description="Fe/B12 periplasmic-binding" evidence="2">
    <location>
        <begin position="19"/>
        <end position="263"/>
    </location>
</feature>
<sequence length="263" mass="30680">MKFKDQINRVFELNKTPKRIISLVPSQTELLFDLGLEESIVGVTKFCVHPTHLRKEKTTVGGTKTIKLDKIKSLNPDIILCNKEENTKEIVEACERIAPTHVSEIFTLNDSKELITQYGSIFSCEQKALEINSELDRKLHHFAQFIKNKGEKKVAYFIWRDPWMVAGNTTFINHLLELNKFKNIYSSKSRYPEVKLTNIISDGNPEFILLSSEPYPFKNKHKEELREHTNHAKIIFVDGEMFSWYGTRLLKAFDYFIDLHNRT</sequence>
<dbReference type="EMBL" id="WAAU01000024">
    <property type="protein sequence ID" value="KAB1155326.1"/>
    <property type="molecule type" value="Genomic_DNA"/>
</dbReference>
<evidence type="ECO:0000313" key="3">
    <source>
        <dbReference type="EMBL" id="KAB1155326.1"/>
    </source>
</evidence>
<name>A0A7J5ACL8_9FLAO</name>
<dbReference type="GO" id="GO:0071281">
    <property type="term" value="P:cellular response to iron ion"/>
    <property type="evidence" value="ECO:0007669"/>
    <property type="project" value="TreeGrafter"/>
</dbReference>
<dbReference type="PANTHER" id="PTHR30535:SF34">
    <property type="entry name" value="MOLYBDATE-BINDING PROTEIN MOLA"/>
    <property type="match status" value="1"/>
</dbReference>
<dbReference type="InterPro" id="IPR050902">
    <property type="entry name" value="ABC_Transporter_SBP"/>
</dbReference>
<proteinExistence type="predicted"/>
<reference evidence="3 4" key="1">
    <citation type="submission" date="2019-09" db="EMBL/GenBank/DDBJ databases">
        <authorList>
            <person name="Cao W.R."/>
        </authorList>
    </citation>
    <scope>NUCLEOTIDE SEQUENCE [LARGE SCALE GENOMIC DNA]</scope>
    <source>
        <strain evidence="4">a4</strain>
    </source>
</reference>
<dbReference type="RefSeq" id="WP_150900435.1">
    <property type="nucleotide sequence ID" value="NZ_WAAU01000024.1"/>
</dbReference>
<dbReference type="InterPro" id="IPR002491">
    <property type="entry name" value="ABC_transptr_periplasmic_BD"/>
</dbReference>
<gene>
    <name evidence="3" type="ORF">F7018_12695</name>
</gene>
<accession>A0A7J5ACL8</accession>
<protein>
    <submittedName>
        <fullName evidence="3">ABC transporter substrate-binding protein</fullName>
    </submittedName>
</protein>
<evidence type="ECO:0000313" key="4">
    <source>
        <dbReference type="Proteomes" id="UP000467305"/>
    </source>
</evidence>
<dbReference type="SUPFAM" id="SSF53807">
    <property type="entry name" value="Helical backbone' metal receptor"/>
    <property type="match status" value="1"/>
</dbReference>
<dbReference type="Pfam" id="PF01497">
    <property type="entry name" value="Peripla_BP_2"/>
    <property type="match status" value="1"/>
</dbReference>
<dbReference type="AlphaFoldDB" id="A0A7J5ACL8"/>
<organism evidence="3 4">
    <name type="scientific">Tenacibaculum aiptasiae</name>
    <dbReference type="NCBI Taxonomy" id="426481"/>
    <lineage>
        <taxon>Bacteria</taxon>
        <taxon>Pseudomonadati</taxon>
        <taxon>Bacteroidota</taxon>
        <taxon>Flavobacteriia</taxon>
        <taxon>Flavobacteriales</taxon>
        <taxon>Flavobacteriaceae</taxon>
        <taxon>Tenacibaculum</taxon>
    </lineage>
</organism>
<dbReference type="NCBIfam" id="NF038402">
    <property type="entry name" value="TroA_like"/>
    <property type="match status" value="1"/>
</dbReference>
<dbReference type="PROSITE" id="PS50983">
    <property type="entry name" value="FE_B12_PBP"/>
    <property type="match status" value="1"/>
</dbReference>
<dbReference type="OrthoDB" id="9816357at2"/>
<dbReference type="InterPro" id="IPR054828">
    <property type="entry name" value="Vit_B12_bind_prot"/>
</dbReference>
<comment type="caution">
    <text evidence="3">The sequence shown here is derived from an EMBL/GenBank/DDBJ whole genome shotgun (WGS) entry which is preliminary data.</text>
</comment>